<dbReference type="RefSeq" id="XP_013087185.2">
    <property type="nucleotide sequence ID" value="XM_013231731.2"/>
</dbReference>
<proteinExistence type="predicted"/>
<evidence type="ECO:0000313" key="1">
    <source>
        <dbReference type="EnsemblMetazoa" id="BGLB038508-PA"/>
    </source>
</evidence>
<dbReference type="Proteomes" id="UP000076420">
    <property type="component" value="Unassembled WGS sequence"/>
</dbReference>
<organism evidence="1 2">
    <name type="scientific">Biomphalaria glabrata</name>
    <name type="common">Bloodfluke planorb</name>
    <name type="synonym">Freshwater snail</name>
    <dbReference type="NCBI Taxonomy" id="6526"/>
    <lineage>
        <taxon>Eukaryota</taxon>
        <taxon>Metazoa</taxon>
        <taxon>Spiralia</taxon>
        <taxon>Lophotrochozoa</taxon>
        <taxon>Mollusca</taxon>
        <taxon>Gastropoda</taxon>
        <taxon>Heterobranchia</taxon>
        <taxon>Euthyneura</taxon>
        <taxon>Panpulmonata</taxon>
        <taxon>Hygrophila</taxon>
        <taxon>Lymnaeoidea</taxon>
        <taxon>Planorbidae</taxon>
        <taxon>Biomphalaria</taxon>
    </lineage>
</organism>
<name>A0A2C9M4T0_BIOGL</name>
<sequence length="131" mass="15005">MKDVICVSILAKVCSILLDCNKLMVRHYKSSTFWSPCMLLSLFASVYDRPGHGRILLQRLLLRLLQSCLALWSPSFHEGKREHTGKSELRCFHYFRMSESLLLHMRTCSVGARGEVCQKHENVLLIPVTGI</sequence>
<reference evidence="1" key="1">
    <citation type="submission" date="2020-05" db="UniProtKB">
        <authorList>
            <consortium name="EnsemblMetazoa"/>
        </authorList>
    </citation>
    <scope>IDENTIFICATION</scope>
    <source>
        <strain evidence="1">BB02</strain>
    </source>
</reference>
<dbReference type="VEuPathDB" id="VectorBase:BGLB038508"/>
<protein>
    <submittedName>
        <fullName evidence="1">Uncharacterized protein</fullName>
    </submittedName>
</protein>
<evidence type="ECO:0000313" key="2">
    <source>
        <dbReference type="Proteomes" id="UP000076420"/>
    </source>
</evidence>
<dbReference type="AlphaFoldDB" id="A0A2C9M4T0"/>
<dbReference type="OrthoDB" id="6038951at2759"/>
<gene>
    <name evidence="1" type="primary">106071589</name>
</gene>
<dbReference type="VEuPathDB" id="VectorBase:BGLAX_026846"/>
<accession>A0A2C9M4T0</accession>
<dbReference type="EnsemblMetazoa" id="BGLB038508-RA">
    <property type="protein sequence ID" value="BGLB038508-PA"/>
    <property type="gene ID" value="BGLB038508"/>
</dbReference>